<dbReference type="EMBL" id="JPXF01000012">
    <property type="protein sequence ID" value="KGJ79607.1"/>
    <property type="molecule type" value="Genomic_DNA"/>
</dbReference>
<dbReference type="eggNOG" id="COG0654">
    <property type="taxonomic scope" value="Bacteria"/>
</dbReference>
<proteinExistence type="predicted"/>
<dbReference type="Proteomes" id="UP000029864">
    <property type="component" value="Unassembled WGS sequence"/>
</dbReference>
<dbReference type="Gene3D" id="3.50.50.60">
    <property type="entry name" value="FAD/NAD(P)-binding domain"/>
    <property type="match status" value="1"/>
</dbReference>
<dbReference type="InterPro" id="IPR036188">
    <property type="entry name" value="FAD/NAD-bd_sf"/>
</dbReference>
<sequence>MRDVLIVGGGPVGTMLGCLLALRGLDVQVLERRTEPSLRSRAIGIHPPLLGVLEQVGVAEALVRRATHVEEGSVRCDGRTLGRLSFSALPTPYPYVAMLPQYETESLLRERFQELRPGGLRGGVSVSEVRRRHDYAEVVTDAGETFQARYVVGADGARSRVRESAGLPWLAVGGRETYLMCDYGDTGIYGADAVLYFERGGVVESFPLPDGTRRWVAMTDFLAEHASSSDLADVVRHRTGAVVGQARGVASAFEVQQHRTNRMVAGRVLLVGDAAHQISPIGGQGMNLGWLEAAALAPALARAVAEGDAAASALAMYSRTRMRAARMAMRQAGFNMSMGRPVRGLRLQARNALVRTLAVPPTSALVARAFTMRWL</sequence>
<dbReference type="PROSITE" id="PS51257">
    <property type="entry name" value="PROKAR_LIPOPROTEIN"/>
    <property type="match status" value="1"/>
</dbReference>
<dbReference type="STRING" id="1001240.GY21_04520"/>
<dbReference type="EMBL" id="JACHBQ010000001">
    <property type="protein sequence ID" value="MBB5639823.1"/>
    <property type="molecule type" value="Genomic_DNA"/>
</dbReference>
<gene>
    <name evidence="4" type="ORF">BJ997_000371</name>
    <name evidence="3" type="ORF">GY21_04520</name>
</gene>
<keyword evidence="1" id="KW-0560">Oxidoreductase</keyword>
<dbReference type="GO" id="GO:0008688">
    <property type="term" value="F:3-(3-hydroxyphenyl)propionate hydroxylase activity"/>
    <property type="evidence" value="ECO:0007669"/>
    <property type="project" value="TreeGrafter"/>
</dbReference>
<evidence type="ECO:0000313" key="6">
    <source>
        <dbReference type="Proteomes" id="UP000561726"/>
    </source>
</evidence>
<keyword evidence="5" id="KW-1185">Reference proteome</keyword>
<dbReference type="InterPro" id="IPR050631">
    <property type="entry name" value="PheA/TfdB_FAD_monoxygenase"/>
</dbReference>
<dbReference type="OrthoDB" id="4246007at2"/>
<dbReference type="AlphaFoldDB" id="A0A099JPT3"/>
<evidence type="ECO:0000313" key="3">
    <source>
        <dbReference type="EMBL" id="KGJ79607.1"/>
    </source>
</evidence>
<evidence type="ECO:0000313" key="4">
    <source>
        <dbReference type="EMBL" id="MBB5639823.1"/>
    </source>
</evidence>
<dbReference type="GO" id="GO:0019622">
    <property type="term" value="P:3-(3-hydroxy)phenylpropionate catabolic process"/>
    <property type="evidence" value="ECO:0007669"/>
    <property type="project" value="TreeGrafter"/>
</dbReference>
<reference evidence="4 6" key="2">
    <citation type="submission" date="2020-08" db="EMBL/GenBank/DDBJ databases">
        <title>Sequencing the genomes of 1000 actinobacteria strains.</title>
        <authorList>
            <person name="Klenk H.-P."/>
        </authorList>
    </citation>
    <scope>NUCLEOTIDE SEQUENCE [LARGE SCALE GENOMIC DNA]</scope>
    <source>
        <strain evidence="4 6">DSM 21065</strain>
    </source>
</reference>
<dbReference type="PANTHER" id="PTHR43476">
    <property type="entry name" value="3-(3-HYDROXY-PHENYL)PROPIONATE/3-HYDROXYCINNAMIC ACID HYDROXYLASE"/>
    <property type="match status" value="1"/>
</dbReference>
<name>A0A099JPT3_9MICO</name>
<dbReference type="InterPro" id="IPR002938">
    <property type="entry name" value="FAD-bd"/>
</dbReference>
<accession>A0A099JPT3</accession>
<dbReference type="RefSeq" id="WP_035835479.1">
    <property type="nucleotide sequence ID" value="NZ_JACHBQ010000001.1"/>
</dbReference>
<evidence type="ECO:0000313" key="5">
    <source>
        <dbReference type="Proteomes" id="UP000029864"/>
    </source>
</evidence>
<comment type="caution">
    <text evidence="3">The sequence shown here is derived from an EMBL/GenBank/DDBJ whole genome shotgun (WGS) entry which is preliminary data.</text>
</comment>
<dbReference type="Gene3D" id="3.30.70.2450">
    <property type="match status" value="1"/>
</dbReference>
<dbReference type="PRINTS" id="PR00420">
    <property type="entry name" value="RNGMNOXGNASE"/>
</dbReference>
<organism evidence="3 5">
    <name type="scientific">Cryobacterium roopkundense</name>
    <dbReference type="NCBI Taxonomy" id="1001240"/>
    <lineage>
        <taxon>Bacteria</taxon>
        <taxon>Bacillati</taxon>
        <taxon>Actinomycetota</taxon>
        <taxon>Actinomycetes</taxon>
        <taxon>Micrococcales</taxon>
        <taxon>Microbacteriaceae</taxon>
        <taxon>Cryobacterium</taxon>
    </lineage>
</organism>
<dbReference type="Proteomes" id="UP000561726">
    <property type="component" value="Unassembled WGS sequence"/>
</dbReference>
<dbReference type="Pfam" id="PF01494">
    <property type="entry name" value="FAD_binding_3"/>
    <property type="match status" value="1"/>
</dbReference>
<dbReference type="GO" id="GO:0071949">
    <property type="term" value="F:FAD binding"/>
    <property type="evidence" value="ECO:0007669"/>
    <property type="project" value="InterPro"/>
</dbReference>
<evidence type="ECO:0000259" key="2">
    <source>
        <dbReference type="Pfam" id="PF01494"/>
    </source>
</evidence>
<evidence type="ECO:0000256" key="1">
    <source>
        <dbReference type="ARBA" id="ARBA00023002"/>
    </source>
</evidence>
<dbReference type="SUPFAM" id="SSF51905">
    <property type="entry name" value="FAD/NAD(P)-binding domain"/>
    <property type="match status" value="1"/>
</dbReference>
<protein>
    <submittedName>
        <fullName evidence="4">2-polyprenyl-6-methoxyphenol hydroxylase-like FAD-dependent oxidoreductase</fullName>
    </submittedName>
</protein>
<reference evidence="3 5" key="1">
    <citation type="submission" date="2014-08" db="EMBL/GenBank/DDBJ databases">
        <authorList>
            <person name="Sisinthy S."/>
        </authorList>
    </citation>
    <scope>NUCLEOTIDE SEQUENCE [LARGE SCALE GENOMIC DNA]</scope>
    <source>
        <strain evidence="3 5">RuG17</strain>
    </source>
</reference>
<dbReference type="PANTHER" id="PTHR43476:SF3">
    <property type="entry name" value="FAD-BINDING MONOOXYGENASE"/>
    <property type="match status" value="1"/>
</dbReference>
<feature type="domain" description="FAD-binding" evidence="2">
    <location>
        <begin position="3"/>
        <end position="331"/>
    </location>
</feature>